<keyword evidence="1" id="KW-1133">Transmembrane helix</keyword>
<evidence type="ECO:0000256" key="1">
    <source>
        <dbReference type="SAM" id="Phobius"/>
    </source>
</evidence>
<organism evidence="2 3">
    <name type="scientific">Aeromonas salmonicida subsp. salmonicida 01-B526</name>
    <dbReference type="NCBI Taxonomy" id="1076135"/>
    <lineage>
        <taxon>Bacteria</taxon>
        <taxon>Pseudomonadati</taxon>
        <taxon>Pseudomonadota</taxon>
        <taxon>Gammaproteobacteria</taxon>
        <taxon>Aeromonadales</taxon>
        <taxon>Aeromonadaceae</taxon>
        <taxon>Aeromonas</taxon>
    </lineage>
</organism>
<keyword evidence="3" id="KW-1185">Reference proteome</keyword>
<feature type="transmembrane region" description="Helical" evidence="1">
    <location>
        <begin position="37"/>
        <end position="59"/>
    </location>
</feature>
<keyword evidence="1" id="KW-0812">Transmembrane</keyword>
<comment type="caution">
    <text evidence="2">The sequence shown here is derived from an EMBL/GenBank/DDBJ whole genome shotgun (WGS) entry which is preliminary data.</text>
</comment>
<protein>
    <submittedName>
        <fullName evidence="2">Uncharacterized protein</fullName>
    </submittedName>
</protein>
<evidence type="ECO:0000313" key="2">
    <source>
        <dbReference type="EMBL" id="EHI54120.1"/>
    </source>
</evidence>
<proteinExistence type="predicted"/>
<evidence type="ECO:0000313" key="3">
    <source>
        <dbReference type="Proteomes" id="UP000006428"/>
    </source>
</evidence>
<reference evidence="2 3" key="1">
    <citation type="journal article" date="2012" name="Front. Microbiol.">
        <title>Draft Genome Sequence of the Virulent Strain 01-B526 of the Fish Pathogen Aeromonas salmonicida.</title>
        <authorList>
            <person name="Charette S.J."/>
            <person name="Brochu F."/>
            <person name="Boyle B."/>
            <person name="Filion G."/>
            <person name="Tanaka K.H."/>
            <person name="Derome N."/>
        </authorList>
    </citation>
    <scope>NUCLEOTIDE SEQUENCE [LARGE SCALE GENOMIC DNA]</scope>
    <source>
        <strain evidence="2 3">01-B526</strain>
    </source>
</reference>
<keyword evidence="1" id="KW-0472">Membrane</keyword>
<dbReference type="EMBL" id="AGVO01000004">
    <property type="protein sequence ID" value="EHI54120.1"/>
    <property type="molecule type" value="Genomic_DNA"/>
</dbReference>
<sequence length="60" mass="6815">MAAFFYWDTASKWFDQNGRQTRTAQFSTARLPSPIPTLQGCVSQAICLIFYSTFVVIFAN</sequence>
<accession>A0ABN0E4I5</accession>
<dbReference type="Proteomes" id="UP000006428">
    <property type="component" value="Unassembled WGS sequence"/>
</dbReference>
<name>A0ABN0E4I5_AERSS</name>
<gene>
    <name evidence="2" type="ORF">IYQ_02124</name>
</gene>